<dbReference type="Proteomes" id="UP001552299">
    <property type="component" value="Unassembled WGS sequence"/>
</dbReference>
<reference evidence="1 2" key="1">
    <citation type="journal article" date="2024" name="Plant Biotechnol. J.">
        <title>Dendrobium thyrsiflorum genome and its molecular insights into genes involved in important horticultural traits.</title>
        <authorList>
            <person name="Chen B."/>
            <person name="Wang J.Y."/>
            <person name="Zheng P.J."/>
            <person name="Li K.L."/>
            <person name="Liang Y.M."/>
            <person name="Chen X.F."/>
            <person name="Zhang C."/>
            <person name="Zhao X."/>
            <person name="He X."/>
            <person name="Zhang G.Q."/>
            <person name="Liu Z.J."/>
            <person name="Xu Q."/>
        </authorList>
    </citation>
    <scope>NUCLEOTIDE SEQUENCE [LARGE SCALE GENOMIC DNA]</scope>
    <source>
        <strain evidence="1">GZMU011</strain>
    </source>
</reference>
<gene>
    <name evidence="1" type="ORF">M5K25_022541</name>
</gene>
<dbReference type="AlphaFoldDB" id="A0ABD0U699"/>
<keyword evidence="2" id="KW-1185">Reference proteome</keyword>
<dbReference type="EMBL" id="JANQDX010000017">
    <property type="protein sequence ID" value="KAL0908072.1"/>
    <property type="molecule type" value="Genomic_DNA"/>
</dbReference>
<dbReference type="PANTHER" id="PTHR33710">
    <property type="entry name" value="BNAC02G09200D PROTEIN"/>
    <property type="match status" value="1"/>
</dbReference>
<proteinExistence type="predicted"/>
<comment type="caution">
    <text evidence="1">The sequence shown here is derived from an EMBL/GenBank/DDBJ whole genome shotgun (WGS) entry which is preliminary data.</text>
</comment>
<dbReference type="SUPFAM" id="SSF56219">
    <property type="entry name" value="DNase I-like"/>
    <property type="match status" value="1"/>
</dbReference>
<dbReference type="PANTHER" id="PTHR33710:SF71">
    <property type="entry name" value="ENDONUCLEASE_EXONUCLEASE_PHOSPHATASE DOMAIN-CONTAINING PROTEIN"/>
    <property type="match status" value="1"/>
</dbReference>
<organism evidence="1 2">
    <name type="scientific">Dendrobium thyrsiflorum</name>
    <name type="common">Pinecone-like raceme dendrobium</name>
    <name type="synonym">Orchid</name>
    <dbReference type="NCBI Taxonomy" id="117978"/>
    <lineage>
        <taxon>Eukaryota</taxon>
        <taxon>Viridiplantae</taxon>
        <taxon>Streptophyta</taxon>
        <taxon>Embryophyta</taxon>
        <taxon>Tracheophyta</taxon>
        <taxon>Spermatophyta</taxon>
        <taxon>Magnoliopsida</taxon>
        <taxon>Liliopsida</taxon>
        <taxon>Asparagales</taxon>
        <taxon>Orchidaceae</taxon>
        <taxon>Epidendroideae</taxon>
        <taxon>Malaxideae</taxon>
        <taxon>Dendrobiinae</taxon>
        <taxon>Dendrobium</taxon>
    </lineage>
</organism>
<sequence length="161" mass="18297">MPWVVLGDFNCCGFQSEKAGGNVITESRLAPFKALIFDANLLDIPSSGNFYTWFNQRTDNPIHSKLDRALSNVSWSKAFPNSTYKVLNSLISDHCPLILKIDSAKNCNKRFIFKNYWCKNPDFWDTLISISATSPLGNPIICLYNKLKQLKDSIKDELEIL</sequence>
<accession>A0ABD0U699</accession>
<dbReference type="InterPro" id="IPR036691">
    <property type="entry name" value="Endo/exonu/phosph_ase_sf"/>
</dbReference>
<name>A0ABD0U699_DENTH</name>
<evidence type="ECO:0000313" key="2">
    <source>
        <dbReference type="Proteomes" id="UP001552299"/>
    </source>
</evidence>
<dbReference type="Gene3D" id="3.60.10.10">
    <property type="entry name" value="Endonuclease/exonuclease/phosphatase"/>
    <property type="match status" value="1"/>
</dbReference>
<protein>
    <submittedName>
        <fullName evidence="1">Uncharacterized protein</fullName>
    </submittedName>
</protein>
<evidence type="ECO:0000313" key="1">
    <source>
        <dbReference type="EMBL" id="KAL0908072.1"/>
    </source>
</evidence>